<feature type="transmembrane region" description="Helical" evidence="9">
    <location>
        <begin position="48"/>
        <end position="67"/>
    </location>
</feature>
<protein>
    <recommendedName>
        <fullName evidence="10">Ion transport domain-containing protein</fullName>
    </recommendedName>
</protein>
<organism evidence="11 12">
    <name type="scientific">Prymnesium parvum</name>
    <name type="common">Toxic golden alga</name>
    <dbReference type="NCBI Taxonomy" id="97485"/>
    <lineage>
        <taxon>Eukaryota</taxon>
        <taxon>Haptista</taxon>
        <taxon>Haptophyta</taxon>
        <taxon>Prymnesiophyceae</taxon>
        <taxon>Prymnesiales</taxon>
        <taxon>Prymnesiaceae</taxon>
        <taxon>Prymnesium</taxon>
    </lineage>
</organism>
<evidence type="ECO:0000256" key="6">
    <source>
        <dbReference type="ARBA" id="ARBA00023136"/>
    </source>
</evidence>
<keyword evidence="5" id="KW-0406">Ion transport</keyword>
<dbReference type="AlphaFoldDB" id="A0AB34JQC5"/>
<sequence length="469" mass="52195">MQQPDAGDNLGKVLRVPFVKYHLRSLLELLLLLLYALVLLIGPTSSSTLAPTVMESLLYLWGWALILDEYYQYRTASHSLAEHFGSLWNRIDLLKLSAMGIASAIHVFAIPINVTYPGYGYQVLAWSRMVLALGALPAFTRIFAAISLDQKYGVLFLSCARMFDDIKRFMVLLGIVMLAFGLTFSGLASANLLFVSYDAHLFDLAHVQGPAPTCATFDESLPSFPQAGRRPGVFDGFDKLWNNKGRPSDTLAQAEGASKAGSEPMNEDPGDVSELDPTKQPMTNTFRGLQLAFWALHGEMIGHEVDTMPRTATILLWVYFMLSQVVLLNLLVAIMGDTWQQIRENADDEWKYLKVNAIAEYFELHHIPPPFNACRLLRALVDGSFGENIEEPRKRCTHKHSAADVSKLSKDAQSDLLKAWRQEADLERASQLRALQAGQQKMAERMDILATQVAAVLSSRHAVGAAYMN</sequence>
<dbReference type="GO" id="GO:0051480">
    <property type="term" value="P:regulation of cytosolic calcium ion concentration"/>
    <property type="evidence" value="ECO:0007669"/>
    <property type="project" value="TreeGrafter"/>
</dbReference>
<evidence type="ECO:0000256" key="8">
    <source>
        <dbReference type="SAM" id="MobiDB-lite"/>
    </source>
</evidence>
<evidence type="ECO:0000256" key="5">
    <source>
        <dbReference type="ARBA" id="ARBA00023065"/>
    </source>
</evidence>
<dbReference type="EMBL" id="JBGBPQ010000006">
    <property type="protein sequence ID" value="KAL1522796.1"/>
    <property type="molecule type" value="Genomic_DNA"/>
</dbReference>
<evidence type="ECO:0000256" key="3">
    <source>
        <dbReference type="ARBA" id="ARBA00022692"/>
    </source>
</evidence>
<feature type="transmembrane region" description="Helical" evidence="9">
    <location>
        <begin position="169"/>
        <end position="194"/>
    </location>
</feature>
<keyword evidence="3 9" id="KW-0812">Transmembrane</keyword>
<dbReference type="GO" id="GO:0015279">
    <property type="term" value="F:store-operated calcium channel activity"/>
    <property type="evidence" value="ECO:0007669"/>
    <property type="project" value="TreeGrafter"/>
</dbReference>
<comment type="caution">
    <text evidence="11">The sequence shown here is derived from an EMBL/GenBank/DDBJ whole genome shotgun (WGS) entry which is preliminary data.</text>
</comment>
<feature type="domain" description="Ion transport" evidence="10">
    <location>
        <begin position="29"/>
        <end position="346"/>
    </location>
</feature>
<feature type="compositionally biased region" description="Acidic residues" evidence="8">
    <location>
        <begin position="265"/>
        <end position="274"/>
    </location>
</feature>
<keyword evidence="4 9" id="KW-1133">Transmembrane helix</keyword>
<evidence type="ECO:0000256" key="2">
    <source>
        <dbReference type="ARBA" id="ARBA00022448"/>
    </source>
</evidence>
<proteinExistence type="predicted"/>
<feature type="region of interest" description="Disordered" evidence="8">
    <location>
        <begin position="244"/>
        <end position="279"/>
    </location>
</feature>
<dbReference type="GO" id="GO:0070679">
    <property type="term" value="F:inositol 1,4,5 trisphosphate binding"/>
    <property type="evidence" value="ECO:0007669"/>
    <property type="project" value="TreeGrafter"/>
</dbReference>
<dbReference type="InterPro" id="IPR002153">
    <property type="entry name" value="TRPC_channel"/>
</dbReference>
<evidence type="ECO:0000259" key="10">
    <source>
        <dbReference type="Pfam" id="PF00520"/>
    </source>
</evidence>
<keyword evidence="2" id="KW-0813">Transport</keyword>
<dbReference type="GO" id="GO:0005886">
    <property type="term" value="C:plasma membrane"/>
    <property type="evidence" value="ECO:0007669"/>
    <property type="project" value="TreeGrafter"/>
</dbReference>
<dbReference type="InterPro" id="IPR005821">
    <property type="entry name" value="Ion_trans_dom"/>
</dbReference>
<dbReference type="PANTHER" id="PTHR10117">
    <property type="entry name" value="TRANSIENT RECEPTOR POTENTIAL CHANNEL"/>
    <property type="match status" value="1"/>
</dbReference>
<feature type="transmembrane region" description="Helical" evidence="9">
    <location>
        <begin position="93"/>
        <end position="114"/>
    </location>
</feature>
<evidence type="ECO:0000313" key="11">
    <source>
        <dbReference type="EMBL" id="KAL1522796.1"/>
    </source>
</evidence>
<accession>A0AB34JQC5</accession>
<dbReference type="Proteomes" id="UP001515480">
    <property type="component" value="Unassembled WGS sequence"/>
</dbReference>
<dbReference type="GO" id="GO:0034703">
    <property type="term" value="C:cation channel complex"/>
    <property type="evidence" value="ECO:0007669"/>
    <property type="project" value="TreeGrafter"/>
</dbReference>
<feature type="transmembrane region" description="Helical" evidence="9">
    <location>
        <begin position="126"/>
        <end position="148"/>
    </location>
</feature>
<dbReference type="Pfam" id="PF00520">
    <property type="entry name" value="Ion_trans"/>
    <property type="match status" value="1"/>
</dbReference>
<dbReference type="PRINTS" id="PR01097">
    <property type="entry name" value="TRNSRECEPTRP"/>
</dbReference>
<gene>
    <name evidence="11" type="ORF">AB1Y20_017767</name>
</gene>
<feature type="transmembrane region" description="Helical" evidence="9">
    <location>
        <begin position="314"/>
        <end position="334"/>
    </location>
</feature>
<name>A0AB34JQC5_PRYPA</name>
<evidence type="ECO:0000256" key="7">
    <source>
        <dbReference type="ARBA" id="ARBA00023303"/>
    </source>
</evidence>
<comment type="subcellular location">
    <subcellularLocation>
        <location evidence="1">Membrane</location>
        <topology evidence="1">Multi-pass membrane protein</topology>
    </subcellularLocation>
</comment>
<keyword evidence="6 9" id="KW-0472">Membrane</keyword>
<feature type="transmembrane region" description="Helical" evidence="9">
    <location>
        <begin position="21"/>
        <end position="42"/>
    </location>
</feature>
<evidence type="ECO:0000256" key="4">
    <source>
        <dbReference type="ARBA" id="ARBA00022989"/>
    </source>
</evidence>
<keyword evidence="7" id="KW-0407">Ion channel</keyword>
<evidence type="ECO:0000256" key="9">
    <source>
        <dbReference type="SAM" id="Phobius"/>
    </source>
</evidence>
<dbReference type="PANTHER" id="PTHR10117:SF54">
    <property type="entry name" value="TRANSIENT RECEPTOR POTENTIAL-GAMMA PROTEIN"/>
    <property type="match status" value="1"/>
</dbReference>
<reference evidence="11 12" key="1">
    <citation type="journal article" date="2024" name="Science">
        <title>Giant polyketide synthase enzymes in the biosynthesis of giant marine polyether toxins.</title>
        <authorList>
            <person name="Fallon T.R."/>
            <person name="Shende V.V."/>
            <person name="Wierzbicki I.H."/>
            <person name="Pendleton A.L."/>
            <person name="Watervoot N.F."/>
            <person name="Auber R.P."/>
            <person name="Gonzalez D.J."/>
            <person name="Wisecaver J.H."/>
            <person name="Moore B.S."/>
        </authorList>
    </citation>
    <scope>NUCLEOTIDE SEQUENCE [LARGE SCALE GENOMIC DNA]</scope>
    <source>
        <strain evidence="11 12">12B1</strain>
    </source>
</reference>
<keyword evidence="12" id="KW-1185">Reference proteome</keyword>
<evidence type="ECO:0000313" key="12">
    <source>
        <dbReference type="Proteomes" id="UP001515480"/>
    </source>
</evidence>
<evidence type="ECO:0000256" key="1">
    <source>
        <dbReference type="ARBA" id="ARBA00004141"/>
    </source>
</evidence>